<gene>
    <name evidence="1" type="ORF">FWK35_00026332</name>
</gene>
<dbReference type="Proteomes" id="UP000478052">
    <property type="component" value="Unassembled WGS sequence"/>
</dbReference>
<dbReference type="InterPro" id="IPR011011">
    <property type="entry name" value="Znf_FYVE_PHD"/>
</dbReference>
<sequence length="119" mass="13981">MISLQLCPIYLPKVNTTSTKRTISRKRKSIVLTDIPIKLELEKAKENKKWQKIKQEKLIRKQENSKQNKVKLNFNTILSDEETNENYSEQKCVVCGEFGFNEGWYRCRNCGLWAHALCT</sequence>
<reference evidence="1 2" key="1">
    <citation type="submission" date="2019-08" db="EMBL/GenBank/DDBJ databases">
        <title>Whole genome of Aphis craccivora.</title>
        <authorList>
            <person name="Voronova N.V."/>
            <person name="Shulinski R.S."/>
            <person name="Bandarenka Y.V."/>
            <person name="Zhorov D.G."/>
            <person name="Warner D."/>
        </authorList>
    </citation>
    <scope>NUCLEOTIDE SEQUENCE [LARGE SCALE GENOMIC DNA]</scope>
    <source>
        <strain evidence="1">180601</strain>
        <tissue evidence="1">Whole Body</tissue>
    </source>
</reference>
<organism evidence="1 2">
    <name type="scientific">Aphis craccivora</name>
    <name type="common">Cowpea aphid</name>
    <dbReference type="NCBI Taxonomy" id="307492"/>
    <lineage>
        <taxon>Eukaryota</taxon>
        <taxon>Metazoa</taxon>
        <taxon>Ecdysozoa</taxon>
        <taxon>Arthropoda</taxon>
        <taxon>Hexapoda</taxon>
        <taxon>Insecta</taxon>
        <taxon>Pterygota</taxon>
        <taxon>Neoptera</taxon>
        <taxon>Paraneoptera</taxon>
        <taxon>Hemiptera</taxon>
        <taxon>Sternorrhyncha</taxon>
        <taxon>Aphidomorpha</taxon>
        <taxon>Aphidoidea</taxon>
        <taxon>Aphididae</taxon>
        <taxon>Aphidini</taxon>
        <taxon>Aphis</taxon>
        <taxon>Aphis</taxon>
    </lineage>
</organism>
<name>A0A6G0YDV0_APHCR</name>
<comment type="caution">
    <text evidence="1">The sequence shown here is derived from an EMBL/GenBank/DDBJ whole genome shotgun (WGS) entry which is preliminary data.</text>
</comment>
<evidence type="ECO:0000313" key="1">
    <source>
        <dbReference type="EMBL" id="KAF0753839.1"/>
    </source>
</evidence>
<dbReference type="AlphaFoldDB" id="A0A6G0YDV0"/>
<keyword evidence="2" id="KW-1185">Reference proteome</keyword>
<dbReference type="SUPFAM" id="SSF57903">
    <property type="entry name" value="FYVE/PHD zinc finger"/>
    <property type="match status" value="1"/>
</dbReference>
<dbReference type="EMBL" id="VUJU01004602">
    <property type="protein sequence ID" value="KAF0753839.1"/>
    <property type="molecule type" value="Genomic_DNA"/>
</dbReference>
<proteinExistence type="predicted"/>
<accession>A0A6G0YDV0</accession>
<dbReference type="OrthoDB" id="8191755at2759"/>
<protein>
    <submittedName>
        <fullName evidence="1">Tigger transposable element-derived protein 4-like</fullName>
    </submittedName>
</protein>
<evidence type="ECO:0000313" key="2">
    <source>
        <dbReference type="Proteomes" id="UP000478052"/>
    </source>
</evidence>